<dbReference type="Pfam" id="PF00106">
    <property type="entry name" value="adh_short"/>
    <property type="match status" value="1"/>
</dbReference>
<dbReference type="PANTHER" id="PTHR43544">
    <property type="entry name" value="SHORT-CHAIN DEHYDROGENASE/REDUCTASE"/>
    <property type="match status" value="1"/>
</dbReference>
<evidence type="ECO:0000313" key="1">
    <source>
        <dbReference type="EMBL" id="PSW24664.1"/>
    </source>
</evidence>
<dbReference type="Proteomes" id="UP000240481">
    <property type="component" value="Unassembled WGS sequence"/>
</dbReference>
<dbReference type="PRINTS" id="PR00081">
    <property type="entry name" value="GDHRDH"/>
</dbReference>
<dbReference type="OrthoDB" id="9785826at2"/>
<accession>A0A0J8V6J7</accession>
<dbReference type="InterPro" id="IPR036291">
    <property type="entry name" value="NAD(P)-bd_dom_sf"/>
</dbReference>
<dbReference type="EMBL" id="PYLZ01000005">
    <property type="protein sequence ID" value="PSW24664.1"/>
    <property type="molecule type" value="Genomic_DNA"/>
</dbReference>
<organism evidence="1 2">
    <name type="scientific">Photobacterium swingsii</name>
    <dbReference type="NCBI Taxonomy" id="680026"/>
    <lineage>
        <taxon>Bacteria</taxon>
        <taxon>Pseudomonadati</taxon>
        <taxon>Pseudomonadota</taxon>
        <taxon>Gammaproteobacteria</taxon>
        <taxon>Vibrionales</taxon>
        <taxon>Vibrionaceae</taxon>
        <taxon>Photobacterium</taxon>
    </lineage>
</organism>
<dbReference type="AlphaFoldDB" id="A0A0J8V6J7"/>
<evidence type="ECO:0000313" key="2">
    <source>
        <dbReference type="Proteomes" id="UP000240481"/>
    </source>
</evidence>
<proteinExistence type="predicted"/>
<dbReference type="STRING" id="680026.AB733_20765"/>
<reference evidence="1 2" key="1">
    <citation type="submission" date="2018-01" db="EMBL/GenBank/DDBJ databases">
        <title>Whole genome sequencing of Histamine producing bacteria.</title>
        <authorList>
            <person name="Butler K."/>
        </authorList>
    </citation>
    <scope>NUCLEOTIDE SEQUENCE [LARGE SCALE GENOMIC DNA]</scope>
    <source>
        <strain evidence="1 2">DSM 24669</strain>
    </source>
</reference>
<name>A0A0J8V6J7_9GAMM</name>
<dbReference type="GO" id="GO:0005737">
    <property type="term" value="C:cytoplasm"/>
    <property type="evidence" value="ECO:0007669"/>
    <property type="project" value="TreeGrafter"/>
</dbReference>
<dbReference type="GO" id="GO:0016491">
    <property type="term" value="F:oxidoreductase activity"/>
    <property type="evidence" value="ECO:0007669"/>
    <property type="project" value="TreeGrafter"/>
</dbReference>
<protein>
    <submittedName>
        <fullName evidence="1">SDR family oxidoreductase</fullName>
    </submittedName>
</protein>
<dbReference type="InterPro" id="IPR051468">
    <property type="entry name" value="Fungal_SecMetab_SDRs"/>
</dbReference>
<dbReference type="PANTHER" id="PTHR43544:SF12">
    <property type="entry name" value="NAD(P)-BINDING ROSSMANN-FOLD SUPERFAMILY PROTEIN"/>
    <property type="match status" value="1"/>
</dbReference>
<dbReference type="Gene3D" id="3.40.50.720">
    <property type="entry name" value="NAD(P)-binding Rossmann-like Domain"/>
    <property type="match status" value="1"/>
</dbReference>
<sequence>MHILIIGGSGGIGSALIAHFRTLYPAATLYATYRTAIPTTFKHKSSQSLDTKLHWLALDVTSETEIKNLAEQLPQLNAIINTVGILYDDAHTPEKTVNECDLAFFQKNIQTNVTPSICIAKYFSRHLKASTPTFFIALSARIGSISDNNLGGWISYRTSKAALNMAMKTISIEWRYKLPHCCVVVFHPGTTDTSFSKPFQRNVPTSQLHSAKTTAIRLVALIEQLRPEDSGKFYSYDMEEILW</sequence>
<dbReference type="InterPro" id="IPR002347">
    <property type="entry name" value="SDR_fam"/>
</dbReference>
<gene>
    <name evidence="1" type="ORF">C9I94_11595</name>
</gene>
<dbReference type="RefSeq" id="WP_048900511.1">
    <property type="nucleotide sequence ID" value="NZ_AP024853.1"/>
</dbReference>
<comment type="caution">
    <text evidence="1">The sequence shown here is derived from an EMBL/GenBank/DDBJ whole genome shotgun (WGS) entry which is preliminary data.</text>
</comment>
<dbReference type="SUPFAM" id="SSF51735">
    <property type="entry name" value="NAD(P)-binding Rossmann-fold domains"/>
    <property type="match status" value="1"/>
</dbReference>
<keyword evidence="2" id="KW-1185">Reference proteome</keyword>